<accession>A0A2H1HIZ4</accession>
<sequence>MPVRVLVSAGSVLAVCAGVFVFAEAAHWRSSHRRLGDCDVADPRRRRSSRCASRHTATMRTAGSDQIIVVLGYANRGQRPNGINRFRVRAGLRSNGINRFRVRAGLRSIDPRARSSLLIFCGGVVAGRTSEALIVESFAREELGFTVRTVREGQSTTTWENIANAIPIIDRELTPATTISIVSNSHHAEKARDHLWQMRPDLARRLVRGGDYRFGEHPLVKPIAAVRGLLALRALDREDAKHAAGH</sequence>
<evidence type="ECO:0000313" key="3">
    <source>
        <dbReference type="Proteomes" id="UP000234498"/>
    </source>
</evidence>
<dbReference type="Pfam" id="PF02698">
    <property type="entry name" value="DUF218"/>
    <property type="match status" value="1"/>
</dbReference>
<evidence type="ECO:0000259" key="1">
    <source>
        <dbReference type="Pfam" id="PF02698"/>
    </source>
</evidence>
<dbReference type="OrthoDB" id="3259960at2"/>
<evidence type="ECO:0000313" key="2">
    <source>
        <dbReference type="EMBL" id="SMX62836.1"/>
    </source>
</evidence>
<gene>
    <name evidence="2" type="ORF">BLIN101_00087</name>
</gene>
<organism evidence="2 3">
    <name type="scientific">Brevibacterium linens</name>
    <dbReference type="NCBI Taxonomy" id="1703"/>
    <lineage>
        <taxon>Bacteria</taxon>
        <taxon>Bacillati</taxon>
        <taxon>Actinomycetota</taxon>
        <taxon>Actinomycetes</taxon>
        <taxon>Micrococcales</taxon>
        <taxon>Brevibacteriaceae</taxon>
        <taxon>Brevibacterium</taxon>
    </lineage>
</organism>
<dbReference type="EMBL" id="FXZA01000001">
    <property type="protein sequence ID" value="SMX62836.1"/>
    <property type="molecule type" value="Genomic_DNA"/>
</dbReference>
<dbReference type="AlphaFoldDB" id="A0A2H1HIZ4"/>
<proteinExistence type="predicted"/>
<reference evidence="2 3" key="1">
    <citation type="submission" date="2017-03" db="EMBL/GenBank/DDBJ databases">
        <authorList>
            <person name="Afonso C.L."/>
            <person name="Miller P.J."/>
            <person name="Scott M.A."/>
            <person name="Spackman E."/>
            <person name="Goraichik I."/>
            <person name="Dimitrov K.M."/>
            <person name="Suarez D.L."/>
            <person name="Swayne D.E."/>
        </authorList>
    </citation>
    <scope>NUCLEOTIDE SEQUENCE [LARGE SCALE GENOMIC DNA]</scope>
    <source>
        <strain evidence="2 3">Mu101</strain>
    </source>
</reference>
<feature type="domain" description="DUF218" evidence="1">
    <location>
        <begin position="66"/>
        <end position="192"/>
    </location>
</feature>
<dbReference type="InterPro" id="IPR003848">
    <property type="entry name" value="DUF218"/>
</dbReference>
<protein>
    <submittedName>
        <fullName evidence="2">DUF218 domain-containing protein</fullName>
    </submittedName>
</protein>
<name>A0A2H1HIZ4_BRELN</name>
<dbReference type="Proteomes" id="UP000234498">
    <property type="component" value="Unassembled WGS sequence"/>
</dbReference>